<evidence type="ECO:0000256" key="9">
    <source>
        <dbReference type="ARBA" id="ARBA00022763"/>
    </source>
</evidence>
<proteinExistence type="inferred from homology"/>
<dbReference type="GO" id="GO:0005634">
    <property type="term" value="C:nucleus"/>
    <property type="evidence" value="ECO:0007669"/>
    <property type="project" value="UniProtKB-SubCell"/>
</dbReference>
<keyword evidence="24" id="KW-1185">Reference proteome</keyword>
<feature type="compositionally biased region" description="Acidic residues" evidence="20">
    <location>
        <begin position="367"/>
        <end position="378"/>
    </location>
</feature>
<comment type="catalytic activity">
    <reaction evidence="1">
        <text>S-ubiquitinyl-[E2 ubiquitin-conjugating enzyme]-L-cysteine + [acceptor protein]-L-lysine = [E2 ubiquitin-conjugating enzyme]-L-cysteine + N(6)-ubiquitinyl-[acceptor protein]-L-lysine.</text>
        <dbReference type="EC" id="2.3.2.27"/>
    </reaction>
</comment>
<protein>
    <recommendedName>
        <fullName evidence="6">Postreplication repair E3 ubiquitin-protein ligase RAD18</fullName>
        <ecNumber evidence="5">2.3.2.27</ecNumber>
    </recommendedName>
    <alternativeName>
        <fullName evidence="17">Postreplication repair E3 ubiquitin-protein ligase rad18</fullName>
    </alternativeName>
    <alternativeName>
        <fullName evidence="16 18">RING-type E3 ubiquitin transferase RAD18</fullName>
    </alternativeName>
</protein>
<comment type="pathway">
    <text evidence="3">Protein modification; protein ubiquitination.</text>
</comment>
<dbReference type="GO" id="GO:0006281">
    <property type="term" value="P:DNA repair"/>
    <property type="evidence" value="ECO:0007669"/>
    <property type="project" value="UniProtKB-KW"/>
</dbReference>
<evidence type="ECO:0000256" key="17">
    <source>
        <dbReference type="ARBA" id="ARBA00074353"/>
    </source>
</evidence>
<dbReference type="GO" id="GO:0061630">
    <property type="term" value="F:ubiquitin protein ligase activity"/>
    <property type="evidence" value="ECO:0007669"/>
    <property type="project" value="UniProtKB-EC"/>
</dbReference>
<dbReference type="Pfam" id="PF00097">
    <property type="entry name" value="zf-C3HC4"/>
    <property type="match status" value="1"/>
</dbReference>
<evidence type="ECO:0000256" key="8">
    <source>
        <dbReference type="ARBA" id="ARBA00022723"/>
    </source>
</evidence>
<comment type="similarity">
    <text evidence="4">Belongs to the RAD18 family.</text>
</comment>
<evidence type="ECO:0000259" key="21">
    <source>
        <dbReference type="PROSITE" id="PS50089"/>
    </source>
</evidence>
<dbReference type="PROSITE" id="PS00518">
    <property type="entry name" value="ZF_RING_1"/>
    <property type="match status" value="1"/>
</dbReference>
<feature type="domain" description="RING-type" evidence="21">
    <location>
        <begin position="36"/>
        <end position="77"/>
    </location>
</feature>
<dbReference type="GO" id="GO:0008270">
    <property type="term" value="F:zinc ion binding"/>
    <property type="evidence" value="ECO:0007669"/>
    <property type="project" value="UniProtKB-KW"/>
</dbReference>
<dbReference type="InterPro" id="IPR003034">
    <property type="entry name" value="SAP_dom"/>
</dbReference>
<feature type="compositionally biased region" description="Low complexity" evidence="20">
    <location>
        <begin position="340"/>
        <end position="349"/>
    </location>
</feature>
<keyword evidence="14" id="KW-0234">DNA repair</keyword>
<sequence length="378" mass="41489">MNSVKLKTLLAQDISDPTDFPKEAPSLQTLDAAVRCGICANYFDGPVSLLCGHCFCSLCIRDVISRQGSKAVCPTCRTNMNESQLRPNPGMEDVVTAWKLARPCILTLAKPKPNEAASAPDTPDRHLTKKRKRSPSCVPGPSRTSSSDAKSEVDVIPSSDAPTGDVPKPDDPVACPLCAKIVRYEEINKHMDNKCAPSPSNAPPKSQKAAWSSLMQGPKSKGKEKEKAPAVDEYLPKVSYDTLKDKQLKDKLAEQGLAVTGDRAMWTERLQRWTMLWNANLDKSAGHRQSRGELHKELKRWEEERKNRKKKATVDEDHAKKQNEEFKKLVAAARPKKSKGSGSAVAASSSPPPPSSAVQPSEQDVIVIDDDLEMQDDL</sequence>
<comment type="caution">
    <text evidence="23">The sequence shown here is derived from an EMBL/GenBank/DDBJ whole genome shotgun (WGS) entry which is preliminary data.</text>
</comment>
<feature type="region of interest" description="Disordered" evidence="20">
    <location>
        <begin position="302"/>
        <end position="378"/>
    </location>
</feature>
<dbReference type="Gene3D" id="3.30.40.10">
    <property type="entry name" value="Zinc/RING finger domain, C3HC4 (zinc finger)"/>
    <property type="match status" value="1"/>
</dbReference>
<name>A0AAD7NR30_9AGAR</name>
<dbReference type="GO" id="GO:0003697">
    <property type="term" value="F:single-stranded DNA binding"/>
    <property type="evidence" value="ECO:0007669"/>
    <property type="project" value="InterPro"/>
</dbReference>
<dbReference type="GO" id="GO:0006301">
    <property type="term" value="P:DNA damage tolerance"/>
    <property type="evidence" value="ECO:0007669"/>
    <property type="project" value="InterPro"/>
</dbReference>
<keyword evidence="15" id="KW-0539">Nucleus</keyword>
<evidence type="ECO:0000256" key="19">
    <source>
        <dbReference type="PROSITE-ProRule" id="PRU00175"/>
    </source>
</evidence>
<reference evidence="23" key="1">
    <citation type="submission" date="2023-03" db="EMBL/GenBank/DDBJ databases">
        <title>Massive genome expansion in bonnet fungi (Mycena s.s.) driven by repeated elements and novel gene families across ecological guilds.</title>
        <authorList>
            <consortium name="Lawrence Berkeley National Laboratory"/>
            <person name="Harder C.B."/>
            <person name="Miyauchi S."/>
            <person name="Viragh M."/>
            <person name="Kuo A."/>
            <person name="Thoen E."/>
            <person name="Andreopoulos B."/>
            <person name="Lu D."/>
            <person name="Skrede I."/>
            <person name="Drula E."/>
            <person name="Henrissat B."/>
            <person name="Morin E."/>
            <person name="Kohler A."/>
            <person name="Barry K."/>
            <person name="LaButti K."/>
            <person name="Morin E."/>
            <person name="Salamov A."/>
            <person name="Lipzen A."/>
            <person name="Mereny Z."/>
            <person name="Hegedus B."/>
            <person name="Baldrian P."/>
            <person name="Stursova M."/>
            <person name="Weitz H."/>
            <person name="Taylor A."/>
            <person name="Grigoriev I.V."/>
            <person name="Nagy L.G."/>
            <person name="Martin F."/>
            <person name="Kauserud H."/>
        </authorList>
    </citation>
    <scope>NUCLEOTIDE SEQUENCE</scope>
    <source>
        <strain evidence="23">CBHHK182m</strain>
    </source>
</reference>
<keyword evidence="11" id="KW-0833">Ubl conjugation pathway</keyword>
<dbReference type="PANTHER" id="PTHR14134">
    <property type="entry name" value="E3 UBIQUITIN-PROTEIN LIGASE RAD18"/>
    <property type="match status" value="1"/>
</dbReference>
<dbReference type="EMBL" id="JARKIB010000015">
    <property type="protein sequence ID" value="KAJ7771607.1"/>
    <property type="molecule type" value="Genomic_DNA"/>
</dbReference>
<feature type="region of interest" description="Disordered" evidence="20">
    <location>
        <begin position="112"/>
        <end position="172"/>
    </location>
</feature>
<keyword evidence="12" id="KW-0862">Zinc</keyword>
<dbReference type="InterPro" id="IPR039577">
    <property type="entry name" value="Rad18"/>
</dbReference>
<evidence type="ECO:0000259" key="22">
    <source>
        <dbReference type="PROSITE" id="PS50800"/>
    </source>
</evidence>
<feature type="compositionally biased region" description="Basic and acidic residues" evidence="20">
    <location>
        <begin position="302"/>
        <end position="328"/>
    </location>
</feature>
<evidence type="ECO:0000256" key="7">
    <source>
        <dbReference type="ARBA" id="ARBA00022679"/>
    </source>
</evidence>
<feature type="compositionally biased region" description="Basic and acidic residues" evidence="20">
    <location>
        <begin position="221"/>
        <end position="230"/>
    </location>
</feature>
<evidence type="ECO:0000256" key="1">
    <source>
        <dbReference type="ARBA" id="ARBA00000900"/>
    </source>
</evidence>
<evidence type="ECO:0000256" key="10">
    <source>
        <dbReference type="ARBA" id="ARBA00022771"/>
    </source>
</evidence>
<organism evidence="23 24">
    <name type="scientific">Mycena metata</name>
    <dbReference type="NCBI Taxonomy" id="1033252"/>
    <lineage>
        <taxon>Eukaryota</taxon>
        <taxon>Fungi</taxon>
        <taxon>Dikarya</taxon>
        <taxon>Basidiomycota</taxon>
        <taxon>Agaricomycotina</taxon>
        <taxon>Agaricomycetes</taxon>
        <taxon>Agaricomycetidae</taxon>
        <taxon>Agaricales</taxon>
        <taxon>Marasmiineae</taxon>
        <taxon>Mycenaceae</taxon>
        <taxon>Mycena</taxon>
    </lineage>
</organism>
<dbReference type="Proteomes" id="UP001215598">
    <property type="component" value="Unassembled WGS sequence"/>
</dbReference>
<keyword evidence="9" id="KW-0227">DNA damage</keyword>
<dbReference type="PANTHER" id="PTHR14134:SF2">
    <property type="entry name" value="E3 UBIQUITIN-PROTEIN LIGASE RAD18"/>
    <property type="match status" value="1"/>
</dbReference>
<dbReference type="GO" id="GO:0006513">
    <property type="term" value="P:protein monoubiquitination"/>
    <property type="evidence" value="ECO:0007669"/>
    <property type="project" value="InterPro"/>
</dbReference>
<dbReference type="AlphaFoldDB" id="A0AAD7NR30"/>
<dbReference type="InterPro" id="IPR017907">
    <property type="entry name" value="Znf_RING_CS"/>
</dbReference>
<evidence type="ECO:0000256" key="18">
    <source>
        <dbReference type="ARBA" id="ARBA00082369"/>
    </source>
</evidence>
<dbReference type="SMART" id="SM00184">
    <property type="entry name" value="RING"/>
    <property type="match status" value="1"/>
</dbReference>
<gene>
    <name evidence="23" type="ORF">B0H16DRAFT_189580</name>
</gene>
<feature type="domain" description="SAP" evidence="22">
    <location>
        <begin position="240"/>
        <end position="274"/>
    </location>
</feature>
<dbReference type="GO" id="GO:0097505">
    <property type="term" value="C:Rad6-Rad18 complex"/>
    <property type="evidence" value="ECO:0007669"/>
    <property type="project" value="TreeGrafter"/>
</dbReference>
<keyword evidence="8" id="KW-0479">Metal-binding</keyword>
<dbReference type="EC" id="2.3.2.27" evidence="5"/>
<dbReference type="PROSITE" id="PS50800">
    <property type="entry name" value="SAP"/>
    <property type="match status" value="1"/>
</dbReference>
<evidence type="ECO:0000256" key="5">
    <source>
        <dbReference type="ARBA" id="ARBA00012483"/>
    </source>
</evidence>
<dbReference type="InterPro" id="IPR013083">
    <property type="entry name" value="Znf_RING/FYVE/PHD"/>
</dbReference>
<evidence type="ECO:0000313" key="24">
    <source>
        <dbReference type="Proteomes" id="UP001215598"/>
    </source>
</evidence>
<feature type="region of interest" description="Disordered" evidence="20">
    <location>
        <begin position="193"/>
        <end position="230"/>
    </location>
</feature>
<comment type="subcellular location">
    <subcellularLocation>
        <location evidence="2">Nucleus</location>
    </subcellularLocation>
</comment>
<evidence type="ECO:0000256" key="11">
    <source>
        <dbReference type="ARBA" id="ARBA00022786"/>
    </source>
</evidence>
<dbReference type="InterPro" id="IPR001841">
    <property type="entry name" value="Znf_RING"/>
</dbReference>
<evidence type="ECO:0000256" key="13">
    <source>
        <dbReference type="ARBA" id="ARBA00023125"/>
    </source>
</evidence>
<dbReference type="InterPro" id="IPR018957">
    <property type="entry name" value="Znf_C3HC4_RING-type"/>
</dbReference>
<dbReference type="SUPFAM" id="SSF57850">
    <property type="entry name" value="RING/U-box"/>
    <property type="match status" value="1"/>
</dbReference>
<evidence type="ECO:0000256" key="14">
    <source>
        <dbReference type="ARBA" id="ARBA00023204"/>
    </source>
</evidence>
<dbReference type="PROSITE" id="PS50089">
    <property type="entry name" value="ZF_RING_2"/>
    <property type="match status" value="1"/>
</dbReference>
<evidence type="ECO:0000256" key="20">
    <source>
        <dbReference type="SAM" id="MobiDB-lite"/>
    </source>
</evidence>
<evidence type="ECO:0000256" key="15">
    <source>
        <dbReference type="ARBA" id="ARBA00023242"/>
    </source>
</evidence>
<keyword evidence="10 19" id="KW-0863">Zinc-finger</keyword>
<evidence type="ECO:0000256" key="4">
    <source>
        <dbReference type="ARBA" id="ARBA00009506"/>
    </source>
</evidence>
<evidence type="ECO:0000256" key="6">
    <source>
        <dbReference type="ARBA" id="ARBA00015551"/>
    </source>
</evidence>
<evidence type="ECO:0000313" key="23">
    <source>
        <dbReference type="EMBL" id="KAJ7771607.1"/>
    </source>
</evidence>
<evidence type="ECO:0000256" key="16">
    <source>
        <dbReference type="ARBA" id="ARBA00031783"/>
    </source>
</evidence>
<dbReference type="FunFam" id="3.30.40.10:FF:000172">
    <property type="entry name" value="E3 ubiquitin-protein ligase RAD18"/>
    <property type="match status" value="1"/>
</dbReference>
<evidence type="ECO:0000256" key="12">
    <source>
        <dbReference type="ARBA" id="ARBA00022833"/>
    </source>
</evidence>
<keyword evidence="7" id="KW-0808">Transferase</keyword>
<evidence type="ECO:0000256" key="3">
    <source>
        <dbReference type="ARBA" id="ARBA00004906"/>
    </source>
</evidence>
<accession>A0AAD7NR30</accession>
<evidence type="ECO:0000256" key="2">
    <source>
        <dbReference type="ARBA" id="ARBA00004123"/>
    </source>
</evidence>
<keyword evidence="13" id="KW-0238">DNA-binding</keyword>